<organism evidence="9 10">
    <name type="scientific">Litorivivens lipolytica</name>
    <dbReference type="NCBI Taxonomy" id="1524264"/>
    <lineage>
        <taxon>Bacteria</taxon>
        <taxon>Pseudomonadati</taxon>
        <taxon>Pseudomonadota</taxon>
        <taxon>Gammaproteobacteria</taxon>
        <taxon>Litorivivens</taxon>
    </lineage>
</organism>
<dbReference type="InterPro" id="IPR020057">
    <property type="entry name" value="Ribosomal_bL25_b-dom"/>
</dbReference>
<keyword evidence="1 5" id="KW-0699">rRNA-binding</keyword>
<dbReference type="InterPro" id="IPR029751">
    <property type="entry name" value="Ribosomal_L25_dom"/>
</dbReference>
<dbReference type="RefSeq" id="WP_183409784.1">
    <property type="nucleotide sequence ID" value="NZ_JACHWY010000001.1"/>
</dbReference>
<evidence type="ECO:0000256" key="3">
    <source>
        <dbReference type="ARBA" id="ARBA00022980"/>
    </source>
</evidence>
<dbReference type="EMBL" id="JACHWY010000001">
    <property type="protein sequence ID" value="MBB3047144.1"/>
    <property type="molecule type" value="Genomic_DNA"/>
</dbReference>
<feature type="domain" description="Large ribosomal subunit protein bL25 beta" evidence="8">
    <location>
        <begin position="103"/>
        <end position="194"/>
    </location>
</feature>
<keyword evidence="2 5" id="KW-0694">RNA-binding</keyword>
<evidence type="ECO:0000256" key="1">
    <source>
        <dbReference type="ARBA" id="ARBA00022730"/>
    </source>
</evidence>
<dbReference type="GO" id="GO:0008097">
    <property type="term" value="F:5S rRNA binding"/>
    <property type="evidence" value="ECO:0007669"/>
    <property type="project" value="InterPro"/>
</dbReference>
<dbReference type="Proteomes" id="UP000537130">
    <property type="component" value="Unassembled WGS sequence"/>
</dbReference>
<dbReference type="Gene3D" id="2.170.120.20">
    <property type="entry name" value="Ribosomal protein L25, beta domain"/>
    <property type="match status" value="1"/>
</dbReference>
<dbReference type="NCBIfam" id="NF004128">
    <property type="entry name" value="PRK05618.1-2"/>
    <property type="match status" value="1"/>
</dbReference>
<keyword evidence="4 5" id="KW-0687">Ribonucleoprotein</keyword>
<dbReference type="NCBIfam" id="NF004130">
    <property type="entry name" value="PRK05618.1-5"/>
    <property type="match status" value="1"/>
</dbReference>
<dbReference type="InterPro" id="IPR011035">
    <property type="entry name" value="Ribosomal_bL25/Gln-tRNA_synth"/>
</dbReference>
<evidence type="ECO:0000256" key="2">
    <source>
        <dbReference type="ARBA" id="ARBA00022884"/>
    </source>
</evidence>
<dbReference type="NCBIfam" id="TIGR00731">
    <property type="entry name" value="bL25_bact_ctc"/>
    <property type="match status" value="1"/>
</dbReference>
<dbReference type="GO" id="GO:0006412">
    <property type="term" value="P:translation"/>
    <property type="evidence" value="ECO:0007669"/>
    <property type="project" value="UniProtKB-UniRule"/>
</dbReference>
<protein>
    <recommendedName>
        <fullName evidence="5">Large ribosomal subunit protein bL25</fullName>
    </recommendedName>
    <alternativeName>
        <fullName evidence="5">General stress protein CTC</fullName>
    </alternativeName>
</protein>
<dbReference type="HAMAP" id="MF_01334">
    <property type="entry name" value="Ribosomal_bL25_CTC"/>
    <property type="match status" value="1"/>
</dbReference>
<comment type="subunit">
    <text evidence="5">Part of the 50S ribosomal subunit; part of the 5S rRNA/L5/L18/L25 subcomplex. Contacts the 5S rRNA. Binds to the 5S rRNA independently of L5 and L18.</text>
</comment>
<feature type="domain" description="Large ribosomal subunit protein bL25 L25" evidence="7">
    <location>
        <begin position="6"/>
        <end position="95"/>
    </location>
</feature>
<evidence type="ECO:0000259" key="8">
    <source>
        <dbReference type="Pfam" id="PF14693"/>
    </source>
</evidence>
<dbReference type="InterPro" id="IPR020930">
    <property type="entry name" value="Ribosomal_uL5_bac-type"/>
</dbReference>
<dbReference type="CDD" id="cd00495">
    <property type="entry name" value="Ribosomal_L25_TL5_CTC"/>
    <property type="match status" value="1"/>
</dbReference>
<evidence type="ECO:0000256" key="6">
    <source>
        <dbReference type="SAM" id="MobiDB-lite"/>
    </source>
</evidence>
<keyword evidence="3 5" id="KW-0689">Ribosomal protein</keyword>
<dbReference type="Pfam" id="PF01386">
    <property type="entry name" value="Ribosomal_L25p"/>
    <property type="match status" value="1"/>
</dbReference>
<feature type="compositionally biased region" description="Acidic residues" evidence="6">
    <location>
        <begin position="198"/>
        <end position="217"/>
    </location>
</feature>
<evidence type="ECO:0000259" key="7">
    <source>
        <dbReference type="Pfam" id="PF01386"/>
    </source>
</evidence>
<comment type="similarity">
    <text evidence="5">Belongs to the bacterial ribosomal protein bL25 family. CTC subfamily.</text>
</comment>
<proteinExistence type="inferred from homology"/>
<dbReference type="Pfam" id="PF14693">
    <property type="entry name" value="Ribosomal_TL5_C"/>
    <property type="match status" value="1"/>
</dbReference>
<evidence type="ECO:0000256" key="5">
    <source>
        <dbReference type="HAMAP-Rule" id="MF_01334"/>
    </source>
</evidence>
<dbReference type="GO" id="GO:0003735">
    <property type="term" value="F:structural constituent of ribosome"/>
    <property type="evidence" value="ECO:0007669"/>
    <property type="project" value="InterPro"/>
</dbReference>
<comment type="caution">
    <text evidence="9">The sequence shown here is derived from an EMBL/GenBank/DDBJ whole genome shotgun (WGS) entry which is preliminary data.</text>
</comment>
<dbReference type="GO" id="GO:0022625">
    <property type="term" value="C:cytosolic large ribosomal subunit"/>
    <property type="evidence" value="ECO:0007669"/>
    <property type="project" value="TreeGrafter"/>
</dbReference>
<dbReference type="PANTHER" id="PTHR33284:SF1">
    <property type="entry name" value="RIBOSOMAL PROTEIN L25_GLN-TRNA SYNTHETASE, ANTI-CODON-BINDING DOMAIN-CONTAINING PROTEIN"/>
    <property type="match status" value="1"/>
</dbReference>
<evidence type="ECO:0000313" key="9">
    <source>
        <dbReference type="EMBL" id="MBB3047144.1"/>
    </source>
</evidence>
<dbReference type="InterPro" id="IPR001021">
    <property type="entry name" value="Ribosomal_bL25_long"/>
</dbReference>
<name>A0A7W4W594_9GAMM</name>
<evidence type="ECO:0000313" key="10">
    <source>
        <dbReference type="Proteomes" id="UP000537130"/>
    </source>
</evidence>
<dbReference type="NCBIfam" id="NF004612">
    <property type="entry name" value="PRK05943.1"/>
    <property type="match status" value="1"/>
</dbReference>
<dbReference type="Gene3D" id="2.40.240.10">
    <property type="entry name" value="Ribosomal Protein L25, Chain P"/>
    <property type="match status" value="1"/>
</dbReference>
<gene>
    <name evidence="5" type="primary">rplY</name>
    <name evidence="5" type="synonym">ctc</name>
    <name evidence="9" type="ORF">FHR99_001380</name>
</gene>
<comment type="function">
    <text evidence="5">This is one of the proteins that binds to the 5S RNA in the ribosome where it forms part of the central protuberance.</text>
</comment>
<sequence length="217" mass="23766">MSEYTLNAKVRQDAGKGASRRLRRLANEVPAIVYGGKKDPMNISVLQKDLIKDLEDESFYTSLITLEIDGAGSEQVVLKDLQRHPSKAQITHADFLRVDATTKITMRVPLHFINEEKCHGVKMQGGIVAHAMTELEVTCLPKDLPEFIEVDMLNVEVGQTLHISDLTLPEGVESVALSHGEDHDLPVANVVTPRGGVQEDDAAEEGGDDAAEEKSED</sequence>
<dbReference type="InterPro" id="IPR020056">
    <property type="entry name" value="Rbsml_bL25/Gln-tRNA_synth_N"/>
</dbReference>
<accession>A0A7W4W594</accession>
<dbReference type="SUPFAM" id="SSF50715">
    <property type="entry name" value="Ribosomal protein L25-like"/>
    <property type="match status" value="1"/>
</dbReference>
<keyword evidence="10" id="KW-1185">Reference proteome</keyword>
<dbReference type="PANTHER" id="PTHR33284">
    <property type="entry name" value="RIBOSOMAL PROTEIN L25/GLN-TRNA SYNTHETASE, ANTI-CODON-BINDING DOMAIN-CONTAINING PROTEIN"/>
    <property type="match status" value="1"/>
</dbReference>
<dbReference type="AlphaFoldDB" id="A0A7W4W594"/>
<evidence type="ECO:0000256" key="4">
    <source>
        <dbReference type="ARBA" id="ARBA00023274"/>
    </source>
</evidence>
<dbReference type="InterPro" id="IPR037121">
    <property type="entry name" value="Ribosomal_bL25_C"/>
</dbReference>
<reference evidence="9 10" key="1">
    <citation type="submission" date="2020-08" db="EMBL/GenBank/DDBJ databases">
        <title>Genomic Encyclopedia of Type Strains, Phase III (KMG-III): the genomes of soil and plant-associated and newly described type strains.</title>
        <authorList>
            <person name="Whitman W."/>
        </authorList>
    </citation>
    <scope>NUCLEOTIDE SEQUENCE [LARGE SCALE GENOMIC DNA]</scope>
    <source>
        <strain evidence="9 10">CECT 8654</strain>
    </source>
</reference>
<feature type="region of interest" description="Disordered" evidence="6">
    <location>
        <begin position="183"/>
        <end position="217"/>
    </location>
</feature>